<dbReference type="PROSITE" id="PS50977">
    <property type="entry name" value="HTH_TETR_2"/>
    <property type="match status" value="1"/>
</dbReference>
<gene>
    <name evidence="4" type="ORF">SAMN05216347_101486</name>
</gene>
<evidence type="ECO:0000256" key="1">
    <source>
        <dbReference type="ARBA" id="ARBA00023125"/>
    </source>
</evidence>
<dbReference type="PANTHER" id="PTHR43479:SF7">
    <property type="entry name" value="TETR-FAMILY TRANSCRIPTIONAL REGULATOR"/>
    <property type="match status" value="1"/>
</dbReference>
<accession>A0A1H0KS51</accession>
<evidence type="ECO:0000259" key="3">
    <source>
        <dbReference type="PROSITE" id="PS50977"/>
    </source>
</evidence>
<name>A0A1H0KS51_STREI</name>
<dbReference type="InterPro" id="IPR009057">
    <property type="entry name" value="Homeodomain-like_sf"/>
</dbReference>
<dbReference type="Pfam" id="PF14278">
    <property type="entry name" value="TetR_C_8"/>
    <property type="match status" value="1"/>
</dbReference>
<dbReference type="InterPro" id="IPR050624">
    <property type="entry name" value="HTH-type_Tx_Regulator"/>
</dbReference>
<dbReference type="InterPro" id="IPR001647">
    <property type="entry name" value="HTH_TetR"/>
</dbReference>
<dbReference type="SUPFAM" id="SSF46689">
    <property type="entry name" value="Homeodomain-like"/>
    <property type="match status" value="1"/>
</dbReference>
<dbReference type="OrthoDB" id="9810250at2"/>
<sequence length="182" mass="20941">MAKRQTETTNYLKQALAKLLLEKSFEEITISDLTKTAGVNRGTFYLHYVDKYDMMDQLKHETLNDLLAILNTDSLYTDTPKVITRCLDYVRDNFKLTYALSKSSYSNFSKTVKDFIYSFLLTIPDFKEILVAYYGIPFQYATEVYLSSIESIISLWVNNGGKESTEELTEIILKVASLDKTL</sequence>
<feature type="domain" description="HTH tetR-type" evidence="3">
    <location>
        <begin position="6"/>
        <end position="66"/>
    </location>
</feature>
<organism evidence="4 5">
    <name type="scientific">Streptococcus equinus</name>
    <name type="common">Streptococcus bovis</name>
    <dbReference type="NCBI Taxonomy" id="1335"/>
    <lineage>
        <taxon>Bacteria</taxon>
        <taxon>Bacillati</taxon>
        <taxon>Bacillota</taxon>
        <taxon>Bacilli</taxon>
        <taxon>Lactobacillales</taxon>
        <taxon>Streptococcaceae</taxon>
        <taxon>Streptococcus</taxon>
    </lineage>
</organism>
<reference evidence="4 5" key="1">
    <citation type="submission" date="2016-10" db="EMBL/GenBank/DDBJ databases">
        <authorList>
            <person name="de Groot N.N."/>
        </authorList>
    </citation>
    <scope>NUCLEOTIDE SEQUENCE [LARGE SCALE GENOMIC DNA]</scope>
    <source>
        <strain evidence="4 5">Sb04</strain>
    </source>
</reference>
<dbReference type="Proteomes" id="UP000183816">
    <property type="component" value="Unassembled WGS sequence"/>
</dbReference>
<evidence type="ECO:0000313" key="4">
    <source>
        <dbReference type="EMBL" id="SDO58613.1"/>
    </source>
</evidence>
<dbReference type="EMBL" id="FNJK01000001">
    <property type="protein sequence ID" value="SDO58613.1"/>
    <property type="molecule type" value="Genomic_DNA"/>
</dbReference>
<dbReference type="RefSeq" id="WP_074481728.1">
    <property type="nucleotide sequence ID" value="NZ_FNJK01000001.1"/>
</dbReference>
<keyword evidence="1 2" id="KW-0238">DNA-binding</keyword>
<dbReference type="PANTHER" id="PTHR43479">
    <property type="entry name" value="ACREF/ENVCD OPERON REPRESSOR-RELATED"/>
    <property type="match status" value="1"/>
</dbReference>
<dbReference type="Gene3D" id="1.10.357.10">
    <property type="entry name" value="Tetracycline Repressor, domain 2"/>
    <property type="match status" value="1"/>
</dbReference>
<dbReference type="Pfam" id="PF00440">
    <property type="entry name" value="TetR_N"/>
    <property type="match status" value="1"/>
</dbReference>
<dbReference type="GO" id="GO:0003677">
    <property type="term" value="F:DNA binding"/>
    <property type="evidence" value="ECO:0007669"/>
    <property type="project" value="UniProtKB-UniRule"/>
</dbReference>
<evidence type="ECO:0000313" key="5">
    <source>
        <dbReference type="Proteomes" id="UP000183816"/>
    </source>
</evidence>
<protein>
    <submittedName>
        <fullName evidence="4">Regulatory protein, tetR family</fullName>
    </submittedName>
</protein>
<feature type="DNA-binding region" description="H-T-H motif" evidence="2">
    <location>
        <begin position="29"/>
        <end position="48"/>
    </location>
</feature>
<dbReference type="InterPro" id="IPR039532">
    <property type="entry name" value="TetR_C_Firmicutes"/>
</dbReference>
<proteinExistence type="predicted"/>
<evidence type="ECO:0000256" key="2">
    <source>
        <dbReference type="PROSITE-ProRule" id="PRU00335"/>
    </source>
</evidence>
<dbReference type="AlphaFoldDB" id="A0A1H0KS51"/>